<reference evidence="1 2" key="1">
    <citation type="journal article" date="2022" name="Allergy">
        <title>Genome assembly and annotation of Periplaneta americana reveal a comprehensive cockroach allergen profile.</title>
        <authorList>
            <person name="Wang L."/>
            <person name="Xiong Q."/>
            <person name="Saelim N."/>
            <person name="Wang L."/>
            <person name="Nong W."/>
            <person name="Wan A.T."/>
            <person name="Shi M."/>
            <person name="Liu X."/>
            <person name="Cao Q."/>
            <person name="Hui J.H.L."/>
            <person name="Sookrung N."/>
            <person name="Leung T.F."/>
            <person name="Tungtrongchitr A."/>
            <person name="Tsui S.K.W."/>
        </authorList>
    </citation>
    <scope>NUCLEOTIDE SEQUENCE [LARGE SCALE GENOMIC DNA]</scope>
    <source>
        <strain evidence="1">PWHHKU_190912</strain>
    </source>
</reference>
<organism evidence="1 2">
    <name type="scientific">Periplaneta americana</name>
    <name type="common">American cockroach</name>
    <name type="synonym">Blatta americana</name>
    <dbReference type="NCBI Taxonomy" id="6978"/>
    <lineage>
        <taxon>Eukaryota</taxon>
        <taxon>Metazoa</taxon>
        <taxon>Ecdysozoa</taxon>
        <taxon>Arthropoda</taxon>
        <taxon>Hexapoda</taxon>
        <taxon>Insecta</taxon>
        <taxon>Pterygota</taxon>
        <taxon>Neoptera</taxon>
        <taxon>Polyneoptera</taxon>
        <taxon>Dictyoptera</taxon>
        <taxon>Blattodea</taxon>
        <taxon>Blattoidea</taxon>
        <taxon>Blattidae</taxon>
        <taxon>Blattinae</taxon>
        <taxon>Periplaneta</taxon>
    </lineage>
</organism>
<sequence>MVGLCEGGNEPSGSLKAIFLHTSTPIYLASRFSYLSSYHNLFICTQNSRILAIPTHKTSSYSSSYTISPSRLWNTLPSDIRDYRKLVTFKSKLIQAFSYCVEYSASSYDERVVSYDDAEYLHGNIICTSYPGDVGGLMRMRVLRTLPYMPQSADYF</sequence>
<name>A0ABQ8SUJ6_PERAM</name>
<evidence type="ECO:0000313" key="1">
    <source>
        <dbReference type="EMBL" id="KAJ4437864.1"/>
    </source>
</evidence>
<evidence type="ECO:0000313" key="2">
    <source>
        <dbReference type="Proteomes" id="UP001148838"/>
    </source>
</evidence>
<keyword evidence="2" id="KW-1185">Reference proteome</keyword>
<dbReference type="Proteomes" id="UP001148838">
    <property type="component" value="Unassembled WGS sequence"/>
</dbReference>
<dbReference type="EMBL" id="JAJSOF020000019">
    <property type="protein sequence ID" value="KAJ4437864.1"/>
    <property type="molecule type" value="Genomic_DNA"/>
</dbReference>
<comment type="caution">
    <text evidence="1">The sequence shown here is derived from an EMBL/GenBank/DDBJ whole genome shotgun (WGS) entry which is preliminary data.</text>
</comment>
<gene>
    <name evidence="1" type="ORF">ANN_13803</name>
</gene>
<protein>
    <submittedName>
        <fullName evidence="1">Uncharacterized protein</fullName>
    </submittedName>
</protein>
<proteinExistence type="predicted"/>
<accession>A0ABQ8SUJ6</accession>